<dbReference type="CDD" id="cd16325">
    <property type="entry name" value="LolA"/>
    <property type="match status" value="1"/>
</dbReference>
<keyword evidence="1" id="KW-0732">Signal</keyword>
<dbReference type="SUPFAM" id="SSF89392">
    <property type="entry name" value="Prokaryotic lipoproteins and lipoprotein localization factors"/>
    <property type="match status" value="1"/>
</dbReference>
<accession>C4FLG0</accession>
<dbReference type="InterPro" id="IPR029046">
    <property type="entry name" value="LolA/LolB/LppX"/>
</dbReference>
<keyword evidence="2" id="KW-0449">Lipoprotein</keyword>
<comment type="caution">
    <text evidence="2">The sequence shown here is derived from an EMBL/GenBank/DDBJ whole genome shotgun (WGS) entry which is preliminary data.</text>
</comment>
<dbReference type="Gene3D" id="2.50.20.10">
    <property type="entry name" value="Lipoprotein localisation LolA/LolB/LppX"/>
    <property type="match status" value="1"/>
</dbReference>
<name>C4FLG0_9AQUI</name>
<protein>
    <submittedName>
        <fullName evidence="2">Putative outer-membrane lipoprotein carrier protein</fullName>
    </submittedName>
</protein>
<evidence type="ECO:0000313" key="3">
    <source>
        <dbReference type="Proteomes" id="UP000005540"/>
    </source>
</evidence>
<dbReference type="RefSeq" id="WP_007547749.1">
    <property type="nucleotide sequence ID" value="NZ_ABZS01000153.1"/>
</dbReference>
<evidence type="ECO:0000256" key="1">
    <source>
        <dbReference type="ARBA" id="ARBA00022729"/>
    </source>
</evidence>
<dbReference type="Pfam" id="PF03548">
    <property type="entry name" value="LolA"/>
    <property type="match status" value="1"/>
</dbReference>
<keyword evidence="3" id="KW-1185">Reference proteome</keyword>
<proteinExistence type="predicted"/>
<gene>
    <name evidence="2" type="ORF">SULYE_1414</name>
</gene>
<dbReference type="AlphaFoldDB" id="C4FLG0"/>
<dbReference type="OrthoDB" id="12614at2"/>
<dbReference type="PANTHER" id="PTHR35869:SF1">
    <property type="entry name" value="OUTER-MEMBRANE LIPOPROTEIN CARRIER PROTEIN"/>
    <property type="match status" value="1"/>
</dbReference>
<dbReference type="Proteomes" id="UP000005540">
    <property type="component" value="Unassembled WGS sequence"/>
</dbReference>
<dbReference type="PANTHER" id="PTHR35869">
    <property type="entry name" value="OUTER-MEMBRANE LIPOPROTEIN CARRIER PROTEIN"/>
    <property type="match status" value="1"/>
</dbReference>
<dbReference type="InterPro" id="IPR004564">
    <property type="entry name" value="OM_lipoprot_carrier_LolA-like"/>
</dbReference>
<organism evidence="2 3">
    <name type="scientific">Sulfurihydrogenibium yellowstonense SS-5</name>
    <dbReference type="NCBI Taxonomy" id="432331"/>
    <lineage>
        <taxon>Bacteria</taxon>
        <taxon>Pseudomonadati</taxon>
        <taxon>Aquificota</taxon>
        <taxon>Aquificia</taxon>
        <taxon>Aquificales</taxon>
        <taxon>Hydrogenothermaceae</taxon>
        <taxon>Sulfurihydrogenibium</taxon>
    </lineage>
</organism>
<dbReference type="EMBL" id="ABZS01000153">
    <property type="protein sequence ID" value="EEP60090.1"/>
    <property type="molecule type" value="Genomic_DNA"/>
</dbReference>
<reference evidence="2 3" key="1">
    <citation type="submission" date="2009-04" db="EMBL/GenBank/DDBJ databases">
        <authorList>
            <person name="Reysenbach A.-L."/>
            <person name="Heidelberg J.F."/>
            <person name="Nelson W.C."/>
        </authorList>
    </citation>
    <scope>NUCLEOTIDE SEQUENCE [LARGE SCALE GENOMIC DNA]</scope>
    <source>
        <strain evidence="2 3">SS-5</strain>
    </source>
</reference>
<sequence>MKKIALFLILFIVNFSFAKDIVEELQKKISEIKGFQADITQKTYQSGFSSPDIFYGKVLAVKPDKIKIEYIKPYKQIIYLNGTKVILYSIEENQAIITSADNSVLITEVLEMIIKNKSIKSAFNVLETKETNDTYKIFLKPKNNAEVKKLELTIDKSNLSLIKISAQDADNNTIEVEFEKFKYLSNPVNINFNLPKNVKILNN</sequence>
<evidence type="ECO:0000313" key="2">
    <source>
        <dbReference type="EMBL" id="EEP60090.1"/>
    </source>
</evidence>